<evidence type="ECO:0000313" key="1">
    <source>
        <dbReference type="EMBL" id="KKN40490.1"/>
    </source>
</evidence>
<name>A0A0F9Q928_9ZZZZ</name>
<protein>
    <submittedName>
        <fullName evidence="1">Uncharacterized protein</fullName>
    </submittedName>
</protein>
<accession>A0A0F9Q928</accession>
<comment type="caution">
    <text evidence="1">The sequence shown here is derived from an EMBL/GenBank/DDBJ whole genome shotgun (WGS) entry which is preliminary data.</text>
</comment>
<sequence length="82" mass="9586">MNQCECELFGHLYTLDLEPPKFGLEFDRGPKGEVVLILSWCYRTQFRNIVLLKLVTIRLKPPFMRICEAVLDTDEPIEEGEK</sequence>
<proteinExistence type="predicted"/>
<reference evidence="1" key="1">
    <citation type="journal article" date="2015" name="Nature">
        <title>Complex archaea that bridge the gap between prokaryotes and eukaryotes.</title>
        <authorList>
            <person name="Spang A."/>
            <person name="Saw J.H."/>
            <person name="Jorgensen S.L."/>
            <person name="Zaremba-Niedzwiedzka K."/>
            <person name="Martijn J."/>
            <person name="Lind A.E."/>
            <person name="van Eijk R."/>
            <person name="Schleper C."/>
            <person name="Guy L."/>
            <person name="Ettema T.J."/>
        </authorList>
    </citation>
    <scope>NUCLEOTIDE SEQUENCE</scope>
</reference>
<organism evidence="1">
    <name type="scientific">marine sediment metagenome</name>
    <dbReference type="NCBI Taxonomy" id="412755"/>
    <lineage>
        <taxon>unclassified sequences</taxon>
        <taxon>metagenomes</taxon>
        <taxon>ecological metagenomes</taxon>
    </lineage>
</organism>
<dbReference type="EMBL" id="LAZR01001702">
    <property type="protein sequence ID" value="KKN40490.1"/>
    <property type="molecule type" value="Genomic_DNA"/>
</dbReference>
<dbReference type="AlphaFoldDB" id="A0A0F9Q928"/>
<gene>
    <name evidence="1" type="ORF">LCGC14_0732790</name>
</gene>